<dbReference type="EMBL" id="QOWE01000001">
    <property type="protein sequence ID" value="RCR71462.1"/>
    <property type="molecule type" value="Genomic_DNA"/>
</dbReference>
<comment type="caution">
    <text evidence="1">The sequence shown here is derived from an EMBL/GenBank/DDBJ whole genome shotgun (WGS) entry which is preliminary data.</text>
</comment>
<gene>
    <name evidence="1" type="ORF">DUE52_00555</name>
</gene>
<name>A0A368JVG7_9BACT</name>
<organism evidence="1 2">
    <name type="scientific">Larkinella punicea</name>
    <dbReference type="NCBI Taxonomy" id="2315727"/>
    <lineage>
        <taxon>Bacteria</taxon>
        <taxon>Pseudomonadati</taxon>
        <taxon>Bacteroidota</taxon>
        <taxon>Cytophagia</taxon>
        <taxon>Cytophagales</taxon>
        <taxon>Spirosomataceae</taxon>
        <taxon>Larkinella</taxon>
    </lineage>
</organism>
<accession>A0A368JVG7</accession>
<reference evidence="1 2" key="1">
    <citation type="submission" date="2018-07" db="EMBL/GenBank/DDBJ databases">
        <title>Genome analysis of Larkinella rosea.</title>
        <authorList>
            <person name="Zhou Z."/>
            <person name="Wang G."/>
        </authorList>
    </citation>
    <scope>NUCLEOTIDE SEQUENCE [LARGE SCALE GENOMIC DNA]</scope>
    <source>
        <strain evidence="2">zzj9</strain>
    </source>
</reference>
<proteinExistence type="predicted"/>
<dbReference type="Proteomes" id="UP000253383">
    <property type="component" value="Unassembled WGS sequence"/>
</dbReference>
<evidence type="ECO:0000313" key="1">
    <source>
        <dbReference type="EMBL" id="RCR71462.1"/>
    </source>
</evidence>
<evidence type="ECO:0000313" key="2">
    <source>
        <dbReference type="Proteomes" id="UP000253383"/>
    </source>
</evidence>
<keyword evidence="2" id="KW-1185">Reference proteome</keyword>
<dbReference type="AlphaFoldDB" id="A0A368JVG7"/>
<sequence>MSTERRTRSDKKIGTIEKELGIPLYGANGRKIRKDKTLGEARKQQQAELTPDQKLAAKIQVKGHPKVKSSEVNKIRKAVKTIKKK</sequence>
<protein>
    <submittedName>
        <fullName evidence="1">Uncharacterized protein</fullName>
    </submittedName>
</protein>